<reference evidence="2 3" key="1">
    <citation type="submission" date="2011-11" db="EMBL/GenBank/DDBJ databases">
        <title>Whole genome shotgun sequence of Gordonia araii NBRC 100433.</title>
        <authorList>
            <person name="Yoshida Y."/>
            <person name="Hosoyama A."/>
            <person name="Tsuchikane K."/>
            <person name="Katsumata H."/>
            <person name="Yamazaki S."/>
            <person name="Fujita N."/>
        </authorList>
    </citation>
    <scope>NUCLEOTIDE SEQUENCE [LARGE SCALE GENOMIC DNA]</scope>
    <source>
        <strain evidence="2 3">NBRC 100433</strain>
    </source>
</reference>
<dbReference type="EMBL" id="BAEE01000025">
    <property type="protein sequence ID" value="GAB08955.1"/>
    <property type="molecule type" value="Genomic_DNA"/>
</dbReference>
<dbReference type="OrthoDB" id="4760328at2"/>
<dbReference type="AlphaFoldDB" id="G7GZD0"/>
<name>G7GZD0_9ACTN</name>
<gene>
    <name evidence="2" type="ORF">GOARA_025_00010</name>
</gene>
<accession>G7GZD0</accession>
<evidence type="ECO:0000313" key="2">
    <source>
        <dbReference type="EMBL" id="GAB08955.1"/>
    </source>
</evidence>
<dbReference type="STRING" id="1073574.GOARA_025_00010"/>
<dbReference type="RefSeq" id="WP_007321032.1">
    <property type="nucleotide sequence ID" value="NZ_BAEE01000025.1"/>
</dbReference>
<comment type="caution">
    <text evidence="2">The sequence shown here is derived from an EMBL/GenBank/DDBJ whole genome shotgun (WGS) entry which is preliminary data.</text>
</comment>
<dbReference type="Proteomes" id="UP000035088">
    <property type="component" value="Unassembled WGS sequence"/>
</dbReference>
<evidence type="ECO:0000256" key="1">
    <source>
        <dbReference type="SAM" id="MobiDB-lite"/>
    </source>
</evidence>
<sequence>MEEVADAATKAGAEVAAAGDRIERAIDGLEWDGRAQRAAESRASREHGQLKAVKAAFDDLATAIRNGKTAMEPIAKKLIAGATWCEEDMFDVASDWTVTDTYNYPLAYAVAGDNADAVANIDQLKRERANRAANETAKLKKLAGEFHQADSTCAAAIQSAADKIAGLALAKSGLSPGAADGITSRLNSGRPLSRTQLEQ</sequence>
<keyword evidence="3" id="KW-1185">Reference proteome</keyword>
<evidence type="ECO:0000313" key="3">
    <source>
        <dbReference type="Proteomes" id="UP000035088"/>
    </source>
</evidence>
<organism evidence="2 3">
    <name type="scientific">Gordonia araii NBRC 100433</name>
    <dbReference type="NCBI Taxonomy" id="1073574"/>
    <lineage>
        <taxon>Bacteria</taxon>
        <taxon>Bacillati</taxon>
        <taxon>Actinomycetota</taxon>
        <taxon>Actinomycetes</taxon>
        <taxon>Mycobacteriales</taxon>
        <taxon>Gordoniaceae</taxon>
        <taxon>Gordonia</taxon>
    </lineage>
</organism>
<protein>
    <submittedName>
        <fullName evidence="2">Uncharacterized protein</fullName>
    </submittedName>
</protein>
<feature type="region of interest" description="Disordered" evidence="1">
    <location>
        <begin position="174"/>
        <end position="199"/>
    </location>
</feature>
<proteinExistence type="predicted"/>